<sequence>MCLGGPPERDHPESGATGPRGGHAGRAARIDRPAVLATALPGYAAYGARYTLRRIRLDQGLVDAAVELMDRRWPTGEPGGAATVRLADGGILTSVGLDNMHGSVTLCQETGAFIQAYTQDRTVTASVCVCRDMERGRVLILPPCGICQERLALWGRPSRSPSRGRTTRPVGRRAPSRR</sequence>
<feature type="region of interest" description="Disordered" evidence="1">
    <location>
        <begin position="1"/>
        <end position="25"/>
    </location>
</feature>
<feature type="compositionally biased region" description="Low complexity" evidence="1">
    <location>
        <begin position="157"/>
        <end position="169"/>
    </location>
</feature>
<keyword evidence="3" id="KW-1185">Reference proteome</keyword>
<evidence type="ECO:0000313" key="3">
    <source>
        <dbReference type="Proteomes" id="UP000622166"/>
    </source>
</evidence>
<organism evidence="2 3">
    <name type="scientific">Streptomyces poonensis</name>
    <dbReference type="NCBI Taxonomy" id="68255"/>
    <lineage>
        <taxon>Bacteria</taxon>
        <taxon>Bacillati</taxon>
        <taxon>Actinomycetota</taxon>
        <taxon>Actinomycetes</taxon>
        <taxon>Kitasatosporales</taxon>
        <taxon>Streptomycetaceae</taxon>
        <taxon>Streptomyces</taxon>
    </lineage>
</organism>
<dbReference type="SUPFAM" id="SSF53927">
    <property type="entry name" value="Cytidine deaminase-like"/>
    <property type="match status" value="1"/>
</dbReference>
<reference evidence="2" key="1">
    <citation type="journal article" date="2014" name="Int. J. Syst. Evol. Microbiol.">
        <title>Complete genome sequence of Corynebacterium casei LMG S-19264T (=DSM 44701T), isolated from a smear-ripened cheese.</title>
        <authorList>
            <consortium name="US DOE Joint Genome Institute (JGI-PGF)"/>
            <person name="Walter F."/>
            <person name="Albersmeier A."/>
            <person name="Kalinowski J."/>
            <person name="Ruckert C."/>
        </authorList>
    </citation>
    <scope>NUCLEOTIDE SEQUENCE</scope>
    <source>
        <strain evidence="2">JCM 4815</strain>
    </source>
</reference>
<gene>
    <name evidence="2" type="ORF">GCM10010365_50830</name>
</gene>
<evidence type="ECO:0000313" key="2">
    <source>
        <dbReference type="EMBL" id="GGZ24379.1"/>
    </source>
</evidence>
<dbReference type="InterPro" id="IPR016193">
    <property type="entry name" value="Cytidine_deaminase-like"/>
</dbReference>
<accession>A0A918PXS3</accession>
<comment type="caution">
    <text evidence="2">The sequence shown here is derived from an EMBL/GenBank/DDBJ whole genome shotgun (WGS) entry which is preliminary data.</text>
</comment>
<name>A0A918PXS3_9ACTN</name>
<evidence type="ECO:0000256" key="1">
    <source>
        <dbReference type="SAM" id="MobiDB-lite"/>
    </source>
</evidence>
<proteinExistence type="predicted"/>
<dbReference type="Gene3D" id="3.40.140.10">
    <property type="entry name" value="Cytidine Deaminase, domain 2"/>
    <property type="match status" value="1"/>
</dbReference>
<dbReference type="EMBL" id="BMVW01000011">
    <property type="protein sequence ID" value="GGZ24379.1"/>
    <property type="molecule type" value="Genomic_DNA"/>
</dbReference>
<reference evidence="2" key="2">
    <citation type="submission" date="2020-09" db="EMBL/GenBank/DDBJ databases">
        <authorList>
            <person name="Sun Q."/>
            <person name="Ohkuma M."/>
        </authorList>
    </citation>
    <scope>NUCLEOTIDE SEQUENCE</scope>
    <source>
        <strain evidence="2">JCM 4815</strain>
    </source>
</reference>
<dbReference type="AlphaFoldDB" id="A0A918PXS3"/>
<dbReference type="CDD" id="cd01283">
    <property type="entry name" value="cytidine_deaminase"/>
    <property type="match status" value="1"/>
</dbReference>
<feature type="region of interest" description="Disordered" evidence="1">
    <location>
        <begin position="157"/>
        <end position="178"/>
    </location>
</feature>
<dbReference type="Proteomes" id="UP000622166">
    <property type="component" value="Unassembled WGS sequence"/>
</dbReference>
<protein>
    <recommendedName>
        <fullName evidence="4">Cytidine deaminase</fullName>
    </recommendedName>
</protein>
<dbReference type="GO" id="GO:0003824">
    <property type="term" value="F:catalytic activity"/>
    <property type="evidence" value="ECO:0007669"/>
    <property type="project" value="InterPro"/>
</dbReference>
<evidence type="ECO:0008006" key="4">
    <source>
        <dbReference type="Google" id="ProtNLM"/>
    </source>
</evidence>